<gene>
    <name evidence="2" type="ORF">NPIL_433601</name>
</gene>
<evidence type="ECO:0000313" key="2">
    <source>
        <dbReference type="EMBL" id="GFS30161.1"/>
    </source>
</evidence>
<sequence>SLVLFILFLSIATLSSLQPYAGLSNTTFIILKTSNQTISVAMCWMPKFNLLRSLSSLLNYFFSIVSDAQNQPSSSIP</sequence>
<comment type="caution">
    <text evidence="2">The sequence shown here is derived from an EMBL/GenBank/DDBJ whole genome shotgun (WGS) entry which is preliminary data.</text>
</comment>
<dbReference type="Proteomes" id="UP000887013">
    <property type="component" value="Unassembled WGS sequence"/>
</dbReference>
<keyword evidence="3" id="KW-1185">Reference proteome</keyword>
<organism evidence="2 3">
    <name type="scientific">Nephila pilipes</name>
    <name type="common">Giant wood spider</name>
    <name type="synonym">Nephila maculata</name>
    <dbReference type="NCBI Taxonomy" id="299642"/>
    <lineage>
        <taxon>Eukaryota</taxon>
        <taxon>Metazoa</taxon>
        <taxon>Ecdysozoa</taxon>
        <taxon>Arthropoda</taxon>
        <taxon>Chelicerata</taxon>
        <taxon>Arachnida</taxon>
        <taxon>Araneae</taxon>
        <taxon>Araneomorphae</taxon>
        <taxon>Entelegynae</taxon>
        <taxon>Araneoidea</taxon>
        <taxon>Nephilidae</taxon>
        <taxon>Nephila</taxon>
    </lineage>
</organism>
<dbReference type="EMBL" id="BMAW01087506">
    <property type="protein sequence ID" value="GFS30161.1"/>
    <property type="molecule type" value="Genomic_DNA"/>
</dbReference>
<evidence type="ECO:0000313" key="3">
    <source>
        <dbReference type="Proteomes" id="UP000887013"/>
    </source>
</evidence>
<evidence type="ECO:0000256" key="1">
    <source>
        <dbReference type="SAM" id="SignalP"/>
    </source>
</evidence>
<reference evidence="2" key="1">
    <citation type="submission" date="2020-08" db="EMBL/GenBank/DDBJ databases">
        <title>Multicomponent nature underlies the extraordinary mechanical properties of spider dragline silk.</title>
        <authorList>
            <person name="Kono N."/>
            <person name="Nakamura H."/>
            <person name="Mori M."/>
            <person name="Yoshida Y."/>
            <person name="Ohtoshi R."/>
            <person name="Malay A.D."/>
            <person name="Moran D.A.P."/>
            <person name="Tomita M."/>
            <person name="Numata K."/>
            <person name="Arakawa K."/>
        </authorList>
    </citation>
    <scope>NUCLEOTIDE SEQUENCE</scope>
</reference>
<dbReference type="AlphaFoldDB" id="A0A8X6JH66"/>
<name>A0A8X6JH66_NEPPI</name>
<feature type="chain" id="PRO_5036470908" evidence="1">
    <location>
        <begin position="17"/>
        <end position="77"/>
    </location>
</feature>
<accession>A0A8X6JH66</accession>
<feature type="signal peptide" evidence="1">
    <location>
        <begin position="1"/>
        <end position="16"/>
    </location>
</feature>
<protein>
    <submittedName>
        <fullName evidence="2">Uncharacterized protein</fullName>
    </submittedName>
</protein>
<feature type="non-terminal residue" evidence="2">
    <location>
        <position position="1"/>
    </location>
</feature>
<keyword evidence="1" id="KW-0732">Signal</keyword>
<proteinExistence type="predicted"/>